<reference evidence="2" key="1">
    <citation type="submission" date="2022-09" db="EMBL/GenBank/DDBJ databases">
        <title>Fusarium specimens isolated from Avocado Roots.</title>
        <authorList>
            <person name="Stajich J."/>
            <person name="Roper C."/>
            <person name="Heimlech-Rivalta G."/>
        </authorList>
    </citation>
    <scope>NUCLEOTIDE SEQUENCE</scope>
    <source>
        <strain evidence="2">CF00136</strain>
    </source>
</reference>
<sequence length="365" mass="40041">MSRKISRDPHKPFLTDGCKAILDQALIEDLTPTLAELKQFERASKNRNTRPHTTKLSAALGSSSKTPGPGTIPKATTRLHHLPPSSARSGVSKTTARKAPRQSFDLSAELDHETQVSFESAFNTSFTQSLGESSQNSTSILTTPAIDISLPDLDNGNWVQSEPRLIVPEIENPSVARIASTQRTLDPEQIQYDVNSFDLSLTLNMSPSEDSHHLQEVTRAVEQQAQPPPNSSSEQDKSLVEVTCEGGYQFLTAPIFNVRLKHNFIPEALVSKLIRASERPISLAPLPPGVEIIATTPDGTVVALSYLLDVELRYQASDVHFSPTPVRLFVYRGTGSEDDTQIVLGQDYFTTMWIQAPSSTGTHTR</sequence>
<evidence type="ECO:0000256" key="1">
    <source>
        <dbReference type="SAM" id="MobiDB-lite"/>
    </source>
</evidence>
<organism evidence="2 3">
    <name type="scientific">Fusarium torreyae</name>
    <dbReference type="NCBI Taxonomy" id="1237075"/>
    <lineage>
        <taxon>Eukaryota</taxon>
        <taxon>Fungi</taxon>
        <taxon>Dikarya</taxon>
        <taxon>Ascomycota</taxon>
        <taxon>Pezizomycotina</taxon>
        <taxon>Sordariomycetes</taxon>
        <taxon>Hypocreomycetidae</taxon>
        <taxon>Hypocreales</taxon>
        <taxon>Nectriaceae</taxon>
        <taxon>Fusarium</taxon>
    </lineage>
</organism>
<feature type="region of interest" description="Disordered" evidence="1">
    <location>
        <begin position="208"/>
        <end position="237"/>
    </location>
</feature>
<name>A0A9W8VFG6_9HYPO</name>
<dbReference type="AlphaFoldDB" id="A0A9W8VFG6"/>
<protein>
    <submittedName>
        <fullName evidence="2">Uncharacterized protein</fullName>
    </submittedName>
</protein>
<dbReference type="EMBL" id="JAOQAZ010000009">
    <property type="protein sequence ID" value="KAJ4263872.1"/>
    <property type="molecule type" value="Genomic_DNA"/>
</dbReference>
<accession>A0A9W8VFG6</accession>
<evidence type="ECO:0000313" key="3">
    <source>
        <dbReference type="Proteomes" id="UP001152049"/>
    </source>
</evidence>
<feature type="region of interest" description="Disordered" evidence="1">
    <location>
        <begin position="41"/>
        <end position="103"/>
    </location>
</feature>
<comment type="caution">
    <text evidence="2">The sequence shown here is derived from an EMBL/GenBank/DDBJ whole genome shotgun (WGS) entry which is preliminary data.</text>
</comment>
<dbReference type="OrthoDB" id="10439024at2759"/>
<keyword evidence="3" id="KW-1185">Reference proteome</keyword>
<gene>
    <name evidence="2" type="ORF">NW762_005909</name>
</gene>
<feature type="compositionally biased region" description="Polar residues" evidence="1">
    <location>
        <begin position="54"/>
        <end position="66"/>
    </location>
</feature>
<proteinExistence type="predicted"/>
<evidence type="ECO:0000313" key="2">
    <source>
        <dbReference type="EMBL" id="KAJ4263872.1"/>
    </source>
</evidence>
<dbReference type="Proteomes" id="UP001152049">
    <property type="component" value="Unassembled WGS sequence"/>
</dbReference>